<feature type="region of interest" description="Disordered" evidence="1">
    <location>
        <begin position="73"/>
        <end position="94"/>
    </location>
</feature>
<reference evidence="3" key="2">
    <citation type="submission" date="2015-01" db="EMBL/GenBank/DDBJ databases">
        <title>Evolutionary Origins and Diversification of the Mycorrhizal Mutualists.</title>
        <authorList>
            <consortium name="DOE Joint Genome Institute"/>
            <consortium name="Mycorrhizal Genomics Consortium"/>
            <person name="Kohler A."/>
            <person name="Kuo A."/>
            <person name="Nagy L.G."/>
            <person name="Floudas D."/>
            <person name="Copeland A."/>
            <person name="Barry K.W."/>
            <person name="Cichocki N."/>
            <person name="Veneault-Fourrey C."/>
            <person name="LaButti K."/>
            <person name="Lindquist E.A."/>
            <person name="Lipzen A."/>
            <person name="Lundell T."/>
            <person name="Morin E."/>
            <person name="Murat C."/>
            <person name="Riley R."/>
            <person name="Ohm R."/>
            <person name="Sun H."/>
            <person name="Tunlid A."/>
            <person name="Henrissat B."/>
            <person name="Grigoriev I.V."/>
            <person name="Hibbett D.S."/>
            <person name="Martin F."/>
        </authorList>
    </citation>
    <scope>NUCLEOTIDE SEQUENCE [LARGE SCALE GENOMIC DNA]</scope>
    <source>
        <strain evidence="3">441</strain>
    </source>
</reference>
<dbReference type="HOGENOM" id="CLU_1619695_0_0_1"/>
<reference evidence="2 3" key="1">
    <citation type="submission" date="2014-04" db="EMBL/GenBank/DDBJ databases">
        <authorList>
            <consortium name="DOE Joint Genome Institute"/>
            <person name="Kuo A."/>
            <person name="Kohler A."/>
            <person name="Costa M.D."/>
            <person name="Nagy L.G."/>
            <person name="Floudas D."/>
            <person name="Copeland A."/>
            <person name="Barry K.W."/>
            <person name="Cichocki N."/>
            <person name="Veneault-Fourrey C."/>
            <person name="LaButti K."/>
            <person name="Lindquist E.A."/>
            <person name="Lipzen A."/>
            <person name="Lundell T."/>
            <person name="Morin E."/>
            <person name="Murat C."/>
            <person name="Sun H."/>
            <person name="Tunlid A."/>
            <person name="Henrissat B."/>
            <person name="Grigoriev I.V."/>
            <person name="Hibbett D.S."/>
            <person name="Martin F."/>
            <person name="Nordberg H.P."/>
            <person name="Cantor M.N."/>
            <person name="Hua S.X."/>
        </authorList>
    </citation>
    <scope>NUCLEOTIDE SEQUENCE [LARGE SCALE GENOMIC DNA]</scope>
    <source>
        <strain evidence="2 3">441</strain>
    </source>
</reference>
<evidence type="ECO:0000313" key="2">
    <source>
        <dbReference type="EMBL" id="KIK20500.1"/>
    </source>
</evidence>
<keyword evidence="3" id="KW-1185">Reference proteome</keyword>
<organism evidence="2 3">
    <name type="scientific">Pisolithus microcarpus 441</name>
    <dbReference type="NCBI Taxonomy" id="765257"/>
    <lineage>
        <taxon>Eukaryota</taxon>
        <taxon>Fungi</taxon>
        <taxon>Dikarya</taxon>
        <taxon>Basidiomycota</taxon>
        <taxon>Agaricomycotina</taxon>
        <taxon>Agaricomycetes</taxon>
        <taxon>Agaricomycetidae</taxon>
        <taxon>Boletales</taxon>
        <taxon>Sclerodermatineae</taxon>
        <taxon>Pisolithaceae</taxon>
        <taxon>Pisolithus</taxon>
    </lineage>
</organism>
<name>A0A0C9Y7A1_9AGAM</name>
<proteinExistence type="predicted"/>
<dbReference type="EMBL" id="KN833764">
    <property type="protein sequence ID" value="KIK20500.1"/>
    <property type="molecule type" value="Genomic_DNA"/>
</dbReference>
<sequence>MALNSFATKTLRVVTVSRSTQATTTLFLNFCDYVVLNRPDAPFLVRLHPIAIQDSLHTQFAILTAFGRIMEGPPDRTLEPASHGPQPPKDLDESRTIEWQRQWESVMTETGCGRDFCYSRPLNAVETMGIHAVDVPRDCDPGPSKIVNHPLGVVLRTSSILPLS</sequence>
<dbReference type="Proteomes" id="UP000054018">
    <property type="component" value="Unassembled WGS sequence"/>
</dbReference>
<evidence type="ECO:0000256" key="1">
    <source>
        <dbReference type="SAM" id="MobiDB-lite"/>
    </source>
</evidence>
<accession>A0A0C9Y7A1</accession>
<dbReference type="OrthoDB" id="10497650at2759"/>
<protein>
    <submittedName>
        <fullName evidence="2">Uncharacterized protein</fullName>
    </submittedName>
</protein>
<dbReference type="AlphaFoldDB" id="A0A0C9Y7A1"/>
<gene>
    <name evidence="2" type="ORF">PISMIDRAFT_12979</name>
</gene>
<evidence type="ECO:0000313" key="3">
    <source>
        <dbReference type="Proteomes" id="UP000054018"/>
    </source>
</evidence>